<dbReference type="FunFam" id="2.40.70.10:FF:000130">
    <property type="entry name" value="Retrovirus-related Pol polyprotein from transposon opus-like Protein"/>
    <property type="match status" value="1"/>
</dbReference>
<evidence type="ECO:0000259" key="2">
    <source>
        <dbReference type="PROSITE" id="PS50175"/>
    </source>
</evidence>
<dbReference type="KEGG" id="ovi:T265_11383"/>
<dbReference type="SUPFAM" id="SSF50630">
    <property type="entry name" value="Acid proteases"/>
    <property type="match status" value="1"/>
</dbReference>
<name>A0A074Z366_OPIVI</name>
<dbReference type="InterPro" id="IPR021109">
    <property type="entry name" value="Peptidase_aspartic_dom_sf"/>
</dbReference>
<dbReference type="PROSITE" id="PS50175">
    <property type="entry name" value="ASP_PROT_RETROV"/>
    <property type="match status" value="1"/>
</dbReference>
<reference evidence="3 4" key="1">
    <citation type="submission" date="2013-11" db="EMBL/GenBank/DDBJ databases">
        <title>Opisthorchis viverrini - life in the bile duct.</title>
        <authorList>
            <person name="Young N.D."/>
            <person name="Nagarajan N."/>
            <person name="Lin S.J."/>
            <person name="Korhonen P.K."/>
            <person name="Jex A.R."/>
            <person name="Hall R.S."/>
            <person name="Safavi-Hemami H."/>
            <person name="Kaewkong W."/>
            <person name="Bertrand D."/>
            <person name="Gao S."/>
            <person name="Seet Q."/>
            <person name="Wongkham S."/>
            <person name="Teh B.T."/>
            <person name="Wongkham C."/>
            <person name="Intapan P.M."/>
            <person name="Maleewong W."/>
            <person name="Yang X."/>
            <person name="Hu M."/>
            <person name="Wang Z."/>
            <person name="Hofmann A."/>
            <person name="Sternberg P.W."/>
            <person name="Tan P."/>
            <person name="Wang J."/>
            <person name="Gasser R.B."/>
        </authorList>
    </citation>
    <scope>NUCLEOTIDE SEQUENCE [LARGE SCALE GENOMIC DNA]</scope>
</reference>
<dbReference type="Proteomes" id="UP000054324">
    <property type="component" value="Unassembled WGS sequence"/>
</dbReference>
<evidence type="ECO:0000313" key="4">
    <source>
        <dbReference type="Proteomes" id="UP000054324"/>
    </source>
</evidence>
<dbReference type="OrthoDB" id="6276451at2759"/>
<keyword evidence="1" id="KW-0378">Hydrolase</keyword>
<dbReference type="InterPro" id="IPR001969">
    <property type="entry name" value="Aspartic_peptidase_AS"/>
</dbReference>
<dbReference type="CTD" id="20325551"/>
<dbReference type="InterPro" id="IPR001995">
    <property type="entry name" value="Peptidase_A2_cat"/>
</dbReference>
<proteinExistence type="predicted"/>
<dbReference type="GO" id="GO:0006508">
    <property type="term" value="P:proteolysis"/>
    <property type="evidence" value="ECO:0007669"/>
    <property type="project" value="InterPro"/>
</dbReference>
<organism evidence="3 4">
    <name type="scientific">Opisthorchis viverrini</name>
    <name type="common">Southeast Asian liver fluke</name>
    <dbReference type="NCBI Taxonomy" id="6198"/>
    <lineage>
        <taxon>Eukaryota</taxon>
        <taxon>Metazoa</taxon>
        <taxon>Spiralia</taxon>
        <taxon>Lophotrochozoa</taxon>
        <taxon>Platyhelminthes</taxon>
        <taxon>Trematoda</taxon>
        <taxon>Digenea</taxon>
        <taxon>Opisthorchiida</taxon>
        <taxon>Opisthorchiata</taxon>
        <taxon>Opisthorchiidae</taxon>
        <taxon>Opisthorchis</taxon>
    </lineage>
</organism>
<evidence type="ECO:0000313" key="3">
    <source>
        <dbReference type="EMBL" id="KER19967.1"/>
    </source>
</evidence>
<keyword evidence="4" id="KW-1185">Reference proteome</keyword>
<protein>
    <recommendedName>
        <fullName evidence="2">Peptidase A2 domain-containing protein</fullName>
    </recommendedName>
</protein>
<dbReference type="Gene3D" id="2.40.70.10">
    <property type="entry name" value="Acid Proteases"/>
    <property type="match status" value="1"/>
</dbReference>
<accession>A0A074Z366</accession>
<dbReference type="GeneID" id="20325551"/>
<dbReference type="PROSITE" id="PS00141">
    <property type="entry name" value="ASP_PROTEASE"/>
    <property type="match status" value="1"/>
</dbReference>
<evidence type="ECO:0000256" key="1">
    <source>
        <dbReference type="ARBA" id="ARBA00022801"/>
    </source>
</evidence>
<dbReference type="GO" id="GO:0004190">
    <property type="term" value="F:aspartic-type endopeptidase activity"/>
    <property type="evidence" value="ECO:0007669"/>
    <property type="project" value="InterPro"/>
</dbReference>
<gene>
    <name evidence="3" type="ORF">T265_11383</name>
</gene>
<dbReference type="AlphaFoldDB" id="A0A074Z366"/>
<dbReference type="STRING" id="6198.A0A074Z366"/>
<dbReference type="EMBL" id="KL597112">
    <property type="protein sequence ID" value="KER19967.1"/>
    <property type="molecule type" value="Genomic_DNA"/>
</dbReference>
<sequence>MEATKVQCPTYITRRLTIVDKSYGLNFLVDTGVDISIIPVSAVSCKPIPSSFTLTAANGSLIKIYGQRTLRLNLGLRHDFPWVFVIADVQDSIIGADFLTHFNLLVDLRQQRLINANTQLSTKGHSIVLSSIYPITDFKSGDSTSHVLLHQFPDLTKPNFHDPKPKHSVVHHIHTRGPPVFTRPRRLAPERLQLAEDKFQHTPQLGII</sequence>
<feature type="domain" description="Peptidase A2" evidence="2">
    <location>
        <begin position="25"/>
        <end position="98"/>
    </location>
</feature>
<dbReference type="RefSeq" id="XP_009176286.1">
    <property type="nucleotide sequence ID" value="XM_009178022.1"/>
</dbReference>